<accession>A0A167QXN5</accession>
<dbReference type="GO" id="GO:0005829">
    <property type="term" value="C:cytosol"/>
    <property type="evidence" value="ECO:0007669"/>
    <property type="project" value="TreeGrafter"/>
</dbReference>
<dbReference type="GO" id="GO:0008757">
    <property type="term" value="F:S-adenosylmethionine-dependent methyltransferase activity"/>
    <property type="evidence" value="ECO:0007669"/>
    <property type="project" value="UniProtKB-ARBA"/>
</dbReference>
<feature type="region of interest" description="Disordered" evidence="1">
    <location>
        <begin position="1"/>
        <end position="36"/>
    </location>
</feature>
<evidence type="ECO:0000313" key="3">
    <source>
        <dbReference type="Proteomes" id="UP000076738"/>
    </source>
</evidence>
<name>A0A167QXN5_CALVF</name>
<dbReference type="InterPro" id="IPR029063">
    <property type="entry name" value="SAM-dependent_MTases_sf"/>
</dbReference>
<dbReference type="Proteomes" id="UP000076738">
    <property type="component" value="Unassembled WGS sequence"/>
</dbReference>
<dbReference type="PANTHER" id="PTHR14614">
    <property type="entry name" value="HEPATOCELLULAR CARCINOMA-ASSOCIATED ANTIGEN"/>
    <property type="match status" value="1"/>
</dbReference>
<dbReference type="SUPFAM" id="SSF53335">
    <property type="entry name" value="S-adenosyl-L-methionine-dependent methyltransferases"/>
    <property type="match status" value="1"/>
</dbReference>
<dbReference type="GO" id="GO:0032991">
    <property type="term" value="C:protein-containing complex"/>
    <property type="evidence" value="ECO:0007669"/>
    <property type="project" value="TreeGrafter"/>
</dbReference>
<feature type="compositionally biased region" description="Pro residues" evidence="1">
    <location>
        <begin position="1"/>
        <end position="10"/>
    </location>
</feature>
<feature type="compositionally biased region" description="Low complexity" evidence="1">
    <location>
        <begin position="11"/>
        <end position="35"/>
    </location>
</feature>
<protein>
    <recommendedName>
        <fullName evidence="4">Methyltransferase</fullName>
    </recommendedName>
</protein>
<evidence type="ECO:0008006" key="4">
    <source>
        <dbReference type="Google" id="ProtNLM"/>
    </source>
</evidence>
<dbReference type="PANTHER" id="PTHR14614:SF161">
    <property type="match status" value="1"/>
</dbReference>
<gene>
    <name evidence="2" type="ORF">CALVIDRAFT_271314</name>
</gene>
<dbReference type="InterPro" id="IPR019410">
    <property type="entry name" value="Methyltransf_16"/>
</dbReference>
<dbReference type="OrthoDB" id="413520at2759"/>
<keyword evidence="3" id="KW-1185">Reference proteome</keyword>
<organism evidence="2 3">
    <name type="scientific">Calocera viscosa (strain TUFC12733)</name>
    <dbReference type="NCBI Taxonomy" id="1330018"/>
    <lineage>
        <taxon>Eukaryota</taxon>
        <taxon>Fungi</taxon>
        <taxon>Dikarya</taxon>
        <taxon>Basidiomycota</taxon>
        <taxon>Agaricomycotina</taxon>
        <taxon>Dacrymycetes</taxon>
        <taxon>Dacrymycetales</taxon>
        <taxon>Dacrymycetaceae</taxon>
        <taxon>Calocera</taxon>
    </lineage>
</organism>
<evidence type="ECO:0000256" key="1">
    <source>
        <dbReference type="SAM" id="MobiDB-lite"/>
    </source>
</evidence>
<dbReference type="STRING" id="1330018.A0A167QXN5"/>
<dbReference type="EMBL" id="KV417269">
    <property type="protein sequence ID" value="KZP00354.1"/>
    <property type="molecule type" value="Genomic_DNA"/>
</dbReference>
<sequence>MSRPGPPGQRPTPSSASSGQQAASHSPQQQQRPQPKVNQYLEYRDIPAMSFNFPRGIALTPSTIPVRDFLPSPASIDEPKWIEKYGIAGRIWEASHVLSIYLQPPEDLTVLFDPPCPLKGGEAATDSVILELGAGTGVVGLQIARLLPHTALVFLTDLPEVLPLLEQNSARVRAWTNAAEIDVLPLEWGSKGDAAAVANRIMELPPRIAAGGEQVKRRLTHIVCSDLVYFPHLLSPLLSTLLHLTSPDFMGNGAAPPQILIAYQIRNLTNETPFWAAFGYWFHFTPVVLQPKSVDIEAVLKNFKLFGPIIPRTLSEQFRILPDCKPLHGTYIFLCTRRPERLRERIPPTEQLLDYGQDSFFETMLLMNTSSIL</sequence>
<reference evidence="2 3" key="1">
    <citation type="journal article" date="2016" name="Mol. Biol. Evol.">
        <title>Comparative Genomics of Early-Diverging Mushroom-Forming Fungi Provides Insights into the Origins of Lignocellulose Decay Capabilities.</title>
        <authorList>
            <person name="Nagy L.G."/>
            <person name="Riley R."/>
            <person name="Tritt A."/>
            <person name="Adam C."/>
            <person name="Daum C."/>
            <person name="Floudas D."/>
            <person name="Sun H."/>
            <person name="Yadav J.S."/>
            <person name="Pangilinan J."/>
            <person name="Larsson K.H."/>
            <person name="Matsuura K."/>
            <person name="Barry K."/>
            <person name="Labutti K."/>
            <person name="Kuo R."/>
            <person name="Ohm R.A."/>
            <person name="Bhattacharya S.S."/>
            <person name="Shirouzu T."/>
            <person name="Yoshinaga Y."/>
            <person name="Martin F.M."/>
            <person name="Grigoriev I.V."/>
            <person name="Hibbett D.S."/>
        </authorList>
    </citation>
    <scope>NUCLEOTIDE SEQUENCE [LARGE SCALE GENOMIC DNA]</scope>
    <source>
        <strain evidence="2 3">TUFC12733</strain>
    </source>
</reference>
<proteinExistence type="predicted"/>
<evidence type="ECO:0000313" key="2">
    <source>
        <dbReference type="EMBL" id="KZP00354.1"/>
    </source>
</evidence>
<dbReference type="Pfam" id="PF10294">
    <property type="entry name" value="Methyltransf_16"/>
    <property type="match status" value="1"/>
</dbReference>
<dbReference type="AlphaFoldDB" id="A0A167QXN5"/>
<dbReference type="Gene3D" id="3.40.50.150">
    <property type="entry name" value="Vaccinia Virus protein VP39"/>
    <property type="match status" value="1"/>
</dbReference>